<gene>
    <name evidence="12" type="ordered locus">SEQ_0891</name>
</gene>
<comment type="catalytic activity">
    <reaction evidence="10">
        <text>D-glyceraldehyde 3-phosphate + NADP(+) + H2O = (2R)-3-phosphoglycerate + NADPH + 2 H(+)</text>
        <dbReference type="Rhea" id="RHEA:14669"/>
        <dbReference type="ChEBI" id="CHEBI:15377"/>
        <dbReference type="ChEBI" id="CHEBI:15378"/>
        <dbReference type="ChEBI" id="CHEBI:57783"/>
        <dbReference type="ChEBI" id="CHEBI:58272"/>
        <dbReference type="ChEBI" id="CHEBI:58349"/>
        <dbReference type="ChEBI" id="CHEBI:59776"/>
        <dbReference type="EC" id="1.2.1.9"/>
    </reaction>
</comment>
<evidence type="ECO:0000256" key="7">
    <source>
        <dbReference type="ARBA" id="ARBA00042470"/>
    </source>
</evidence>
<dbReference type="KEGG" id="seu:SEQ_0891"/>
<dbReference type="FunFam" id="3.40.309.10:FF:000022">
    <property type="entry name" value="NADP-dependent glyceraldehyde-3-phosphate dehydrogenase"/>
    <property type="match status" value="1"/>
</dbReference>
<sequence length="475" mass="50727">MAKQYKNLVNGEWKLSENEIKIYAPATGEELGSVPAMSREEVDQVYASARAALADWRALSYVERTAYLHKAADILVRDAEKIGAVLSKEVAKGYKAAVSEVIRTAEIINYAAEEGLRMEGEVLEGGSFEAASKKKIAIVRREPVGLVLAISPFNYPINLAGSKIAPALIAGNVVVLKPPTQGSISGLLLAEVFAEAGLPAGVFNTITGRGSVIGDYIVEHEAVNFINFTGSTPIGERIGKLAGMRPIMLELGGKDSAIVLEDADIALAAKNIVAGAFGYSGQRCTAVKRVLVMESVADQLVAEIKGLVEKLLIGMPEDNADITPLIDTKAADFVEGLVNDAADKGAQALTEIKRDGNLICPILFDRVTTDMRLAWEEPFGPVLPVIRVSSVEEAISISNQSEYGLQASIFTTNFPQAFAIAEKLEVGTVHINNKTQRGTDNFPFLGAKKSGAGVQGVKYSIEAMTSLKSVVFDIQ</sequence>
<proteinExistence type="inferred from homology"/>
<reference evidence="12 13" key="1">
    <citation type="journal article" date="2009" name="PLoS Pathog.">
        <title>Genomic evidence for the evolution of Streptococcus equi: host restriction, increased virulence, and genetic exchange with human pathogens.</title>
        <authorList>
            <person name="Holden M.T.G."/>
            <person name="Heather Z."/>
            <person name="Paillot R."/>
            <person name="Steward K.F."/>
            <person name="Webb K."/>
            <person name="Ainslie F."/>
            <person name="Jourdan T."/>
            <person name="Bason N.C."/>
            <person name="Holroyd N.E."/>
            <person name="Mungall K."/>
            <person name="Quail M.A."/>
            <person name="Sanders M."/>
            <person name="Simmonds M."/>
            <person name="Willey D."/>
            <person name="Brooks K."/>
            <person name="Aanensen D.M."/>
            <person name="Spratt B.G."/>
            <person name="Jolley K.A."/>
            <person name="Maiden M.C.J."/>
            <person name="Kehoe M."/>
            <person name="Chanter N."/>
            <person name="Bentley S.D."/>
            <person name="Robinson C."/>
            <person name="Maskell D.J."/>
            <person name="Parkhill J."/>
            <person name="Waller A.S."/>
        </authorList>
    </citation>
    <scope>NUCLEOTIDE SEQUENCE [LARGE SCALE GENOMIC DNA]</scope>
    <source>
        <strain evidence="12 13">4047</strain>
    </source>
</reference>
<dbReference type="Gene3D" id="3.40.605.10">
    <property type="entry name" value="Aldehyde Dehydrogenase, Chain A, domain 1"/>
    <property type="match status" value="1"/>
</dbReference>
<evidence type="ECO:0000256" key="1">
    <source>
        <dbReference type="ARBA" id="ARBA00009986"/>
    </source>
</evidence>
<dbReference type="InterPro" id="IPR016161">
    <property type="entry name" value="Ald_DH/histidinol_DH"/>
</dbReference>
<dbReference type="Pfam" id="PF00171">
    <property type="entry name" value="Aldedh"/>
    <property type="match status" value="1"/>
</dbReference>
<feature type="domain" description="Aldehyde dehydrogenase" evidence="11">
    <location>
        <begin position="17"/>
        <end position="470"/>
    </location>
</feature>
<evidence type="ECO:0000256" key="3">
    <source>
        <dbReference type="ARBA" id="ARBA00022857"/>
    </source>
</evidence>
<dbReference type="PANTHER" id="PTHR42991">
    <property type="entry name" value="ALDEHYDE DEHYDROGENASE"/>
    <property type="match status" value="1"/>
</dbReference>
<keyword evidence="4 12" id="KW-0560">Oxidoreductase</keyword>
<evidence type="ECO:0000256" key="6">
    <source>
        <dbReference type="ARBA" id="ARBA00040853"/>
    </source>
</evidence>
<dbReference type="PROSITE" id="PS00070">
    <property type="entry name" value="ALDEHYDE_DEHYDR_CYS"/>
    <property type="match status" value="1"/>
</dbReference>
<dbReference type="Proteomes" id="UP000001365">
    <property type="component" value="Chromosome"/>
</dbReference>
<dbReference type="InterPro" id="IPR016162">
    <property type="entry name" value="Ald_DH_N"/>
</dbReference>
<name>C0M6A5_STRE4</name>
<dbReference type="PANTHER" id="PTHR42991:SF1">
    <property type="entry name" value="ALDEHYDE DEHYDROGENASE"/>
    <property type="match status" value="1"/>
</dbReference>
<dbReference type="InterPro" id="IPR016160">
    <property type="entry name" value="Ald_DH_CS_CYS"/>
</dbReference>
<evidence type="ECO:0000256" key="10">
    <source>
        <dbReference type="ARBA" id="ARBA00049186"/>
    </source>
</evidence>
<keyword evidence="3" id="KW-0521">NADP</keyword>
<dbReference type="EC" id="1.2.1.9" evidence="5"/>
<dbReference type="AlphaFoldDB" id="C0M6A5"/>
<dbReference type="CDD" id="cd07082">
    <property type="entry name" value="ALDH_F11_NP-GAPDH"/>
    <property type="match status" value="1"/>
</dbReference>
<evidence type="ECO:0000256" key="9">
    <source>
        <dbReference type="ARBA" id="ARBA00043052"/>
    </source>
</evidence>
<evidence type="ECO:0000313" key="12">
    <source>
        <dbReference type="EMBL" id="CAW93389.1"/>
    </source>
</evidence>
<dbReference type="GO" id="GO:0008886">
    <property type="term" value="F:glyceraldehyde-3-phosphate dehydrogenase (NADP+) (non-phosphorylating) activity"/>
    <property type="evidence" value="ECO:0007669"/>
    <property type="project" value="UniProtKB-EC"/>
</dbReference>
<dbReference type="HOGENOM" id="CLU_005391_1_0_9"/>
<dbReference type="InterPro" id="IPR016163">
    <property type="entry name" value="Ald_DH_C"/>
</dbReference>
<dbReference type="InterPro" id="IPR051020">
    <property type="entry name" value="ALDH-related_metabolic_enz"/>
</dbReference>
<comment type="similarity">
    <text evidence="1">Belongs to the aldehyde dehydrogenase family.</text>
</comment>
<evidence type="ECO:0000256" key="2">
    <source>
        <dbReference type="ARBA" id="ARBA00011881"/>
    </source>
</evidence>
<dbReference type="Gene3D" id="3.40.309.10">
    <property type="entry name" value="Aldehyde Dehydrogenase, Chain A, domain 2"/>
    <property type="match status" value="1"/>
</dbReference>
<dbReference type="EMBL" id="FM204883">
    <property type="protein sequence ID" value="CAW93389.1"/>
    <property type="molecule type" value="Genomic_DNA"/>
</dbReference>
<evidence type="ECO:0000259" key="11">
    <source>
        <dbReference type="Pfam" id="PF00171"/>
    </source>
</evidence>
<dbReference type="OrthoDB" id="9762913at2"/>
<evidence type="ECO:0000256" key="8">
    <source>
        <dbReference type="ARBA" id="ARBA00042646"/>
    </source>
</evidence>
<evidence type="ECO:0000313" key="13">
    <source>
        <dbReference type="Proteomes" id="UP000001365"/>
    </source>
</evidence>
<dbReference type="RefSeq" id="WP_012679374.1">
    <property type="nucleotide sequence ID" value="NC_012471.1"/>
</dbReference>
<evidence type="ECO:0000256" key="4">
    <source>
        <dbReference type="ARBA" id="ARBA00023002"/>
    </source>
</evidence>
<dbReference type="SUPFAM" id="SSF53720">
    <property type="entry name" value="ALDH-like"/>
    <property type="match status" value="1"/>
</dbReference>
<accession>C0M6A5</accession>
<organism evidence="12 13">
    <name type="scientific">Streptococcus equi subsp. equi (strain 4047)</name>
    <dbReference type="NCBI Taxonomy" id="553482"/>
    <lineage>
        <taxon>Bacteria</taxon>
        <taxon>Bacillati</taxon>
        <taxon>Bacillota</taxon>
        <taxon>Bacilli</taxon>
        <taxon>Lactobacillales</taxon>
        <taxon>Streptococcaceae</taxon>
        <taxon>Streptococcus</taxon>
    </lineage>
</organism>
<dbReference type="FunFam" id="3.40.605.10:FF:000025">
    <property type="entry name" value="NADP-dependent glyceraldehyde-3-phosphate dehydrogenase"/>
    <property type="match status" value="1"/>
</dbReference>
<dbReference type="InterPro" id="IPR015590">
    <property type="entry name" value="Aldehyde_DH_dom"/>
</dbReference>
<comment type="subunit">
    <text evidence="2">Homotetramer.</text>
</comment>
<protein>
    <recommendedName>
        <fullName evidence="6">NADP-dependent glyceraldehyde-3-phosphate dehydrogenase</fullName>
        <ecNumber evidence="5">1.2.1.9</ecNumber>
    </recommendedName>
    <alternativeName>
        <fullName evidence="7">Glyceraldehyde-3-phosphate dehydrogenase [NADP(+)]</fullName>
    </alternativeName>
    <alternativeName>
        <fullName evidence="8">Non-phosphorylating glyceraldehyde 3-phosphate dehydrogenase</fullName>
    </alternativeName>
    <alternativeName>
        <fullName evidence="9">Triosephosphate dehydrogenase</fullName>
    </alternativeName>
</protein>
<dbReference type="GO" id="GO:0008911">
    <property type="term" value="F:lactaldehyde dehydrogenase (NAD+) activity"/>
    <property type="evidence" value="ECO:0007669"/>
    <property type="project" value="TreeGrafter"/>
</dbReference>
<evidence type="ECO:0000256" key="5">
    <source>
        <dbReference type="ARBA" id="ARBA00038980"/>
    </source>
</evidence>